<keyword evidence="7" id="KW-1185">Reference proteome</keyword>
<dbReference type="RefSeq" id="WP_345082269.1">
    <property type="nucleotide sequence ID" value="NZ_BAAAWG010000006.1"/>
</dbReference>
<dbReference type="InterPro" id="IPR025110">
    <property type="entry name" value="AMP-bd_C"/>
</dbReference>
<dbReference type="InterPro" id="IPR010071">
    <property type="entry name" value="AA_adenyl_dom"/>
</dbReference>
<dbReference type="Gene3D" id="3.30.559.30">
    <property type="entry name" value="Nonribosomal peptide synthetase, condensation domain"/>
    <property type="match status" value="1"/>
</dbReference>
<dbReference type="InterPro" id="IPR001031">
    <property type="entry name" value="Thioesterase"/>
</dbReference>
<dbReference type="CDD" id="cd05930">
    <property type="entry name" value="A_NRPS"/>
    <property type="match status" value="1"/>
</dbReference>
<feature type="domain" description="Condensation" evidence="3">
    <location>
        <begin position="316"/>
        <end position="556"/>
    </location>
</feature>
<dbReference type="PANTHER" id="PTHR45527:SF1">
    <property type="entry name" value="FATTY ACID SYNTHASE"/>
    <property type="match status" value="1"/>
</dbReference>
<evidence type="ECO:0000259" key="2">
    <source>
        <dbReference type="Pfam" id="PF00501"/>
    </source>
</evidence>
<dbReference type="InterPro" id="IPR001242">
    <property type="entry name" value="Condensation_dom"/>
</dbReference>
<dbReference type="NCBIfam" id="TIGR01733">
    <property type="entry name" value="AA-adenyl-dom"/>
    <property type="match status" value="1"/>
</dbReference>
<evidence type="ECO:0000256" key="1">
    <source>
        <dbReference type="SAM" id="MobiDB-lite"/>
    </source>
</evidence>
<dbReference type="InterPro" id="IPR045851">
    <property type="entry name" value="AMP-bd_C_sf"/>
</dbReference>
<dbReference type="Pfam" id="PF13193">
    <property type="entry name" value="AMP-binding_C"/>
    <property type="match status" value="1"/>
</dbReference>
<sequence>MDADWLGHETIDPQAELRLFCLPYAGGGAAAFREWRAALPRRIHLTPLELPGRGRRMTGAPFSRMGPLVRALTRAIEGELDRPYALFGHSMGGLIAFEVARELRRRSLPAPLHLFVSAVAAPGTTRTRPVLHSATDAEVREELRFLGGTPKELLENQELMDMMIPTLRADFSVLETYEYRPEPPLDVPLTAFGGTADPSVQLSALQGWRDQSTRARLTAVDGDHFFLHSARTELLAHLTRTLDQELTAHRGRSARQETPMPTPGPAAPAAPQPFALLSPGERAALPAGAVDAFPLTGADPAGPAAAGNRTAAWRLTHRKPFAADALRAAADEVLARHELLRLARTAASAAPLHVVHATARAEPALHDHREVTAATRADLLTALRESERTRPFDPEHPPLLRLHAVLEPDNAWLLLVTLHPDLAALLGTDALLTEVLRAYERQLTGAPAPAGPLRHAACAAAARAGRLDRAGRAHWREATTAHPPFALPRAWADRSAAPAPAAATVPYADLEGGLAALATAAGVPLTAVLCAAHVAVLSRLTAETAFHTDVVVRADAGEEGCAAALHRTTLPVAVERPATTWRDLAAHVHERERAAWRHRHAHRPAAGPAADAAAEPPVHARFAAEDRQRTVSDTQVTALDEDPAPTGHGLTVVAGDGLLHLRAHGGACTPDRAERLGRMYRSVLESMAADPDGAATGAHLDPEERTAVLTTWATAPAADRGPGTVVDLLRAQAARTPDAVAVRVGDTTLTYREVDERSERIAHHLLGLGARPDTLIGVCLRRTPDLLPALLGVWKSGAGYLPLDPSLPTERLRQMLDATGCPAVLTTAGHRERLTALYDGPLVELDTDRAAIGALPATPPEVTPAPGDLAYIIYTSGSTGAPKGVQIEHRGLLNYLGWTVGAYAAHGTGGAPVFSSLSFDLGIPNLFTPLLTGQPVHLLPDPFDTADLGAHLAAGAPYSFIKMTPGHLDLLTYQLTAEQIRSLAGICIAAGDSFSSALAARWQELAGPGGTLVATEYGPTEITIGNSGQIVDEVPASELVPLGRPIPNTTMYVLTDRLEPVPAGVPGEVYIGGDGVARGYLGRDDLTAERFLPDPFGAPDGRLYRTGDLARWAPDGSLEFLGRIDNQVKIRGYRVELGEIEAALRRHPQVRDAVAVVREATPGNPRLYAYVVPAQPGALDSTGIRDRLAGQLPPYMVPADCIALDAIPLTANGKVDVRALPPAPC</sequence>
<comment type="caution">
    <text evidence="6">The sequence shown here is derived from an EMBL/GenBank/DDBJ whole genome shotgun (WGS) entry which is preliminary data.</text>
</comment>
<dbReference type="PANTHER" id="PTHR45527">
    <property type="entry name" value="NONRIBOSOMAL PEPTIDE SYNTHETASE"/>
    <property type="match status" value="1"/>
</dbReference>
<dbReference type="Gene3D" id="2.30.38.10">
    <property type="entry name" value="Luciferase, Domain 3"/>
    <property type="match status" value="1"/>
</dbReference>
<dbReference type="Gene3D" id="3.40.50.1820">
    <property type="entry name" value="alpha/beta hydrolase"/>
    <property type="match status" value="1"/>
</dbReference>
<dbReference type="InterPro" id="IPR000873">
    <property type="entry name" value="AMP-dep_synth/lig_dom"/>
</dbReference>
<dbReference type="PROSITE" id="PS00455">
    <property type="entry name" value="AMP_BINDING"/>
    <property type="match status" value="1"/>
</dbReference>
<dbReference type="Gene3D" id="3.30.559.10">
    <property type="entry name" value="Chloramphenicol acetyltransferase-like domain"/>
    <property type="match status" value="1"/>
</dbReference>
<dbReference type="SUPFAM" id="SSF53474">
    <property type="entry name" value="alpha/beta-Hydrolases"/>
    <property type="match status" value="1"/>
</dbReference>
<dbReference type="Pfam" id="PF00975">
    <property type="entry name" value="Thioesterase"/>
    <property type="match status" value="1"/>
</dbReference>
<feature type="domain" description="AMP-dependent synthetase/ligase" evidence="2">
    <location>
        <begin position="730"/>
        <end position="1081"/>
    </location>
</feature>
<dbReference type="InterPro" id="IPR029058">
    <property type="entry name" value="AB_hydrolase_fold"/>
</dbReference>
<proteinExistence type="predicted"/>
<dbReference type="SUPFAM" id="SSF52777">
    <property type="entry name" value="CoA-dependent acyltransferases"/>
    <property type="match status" value="2"/>
</dbReference>
<dbReference type="Proteomes" id="UP001596241">
    <property type="component" value="Unassembled WGS sequence"/>
</dbReference>
<feature type="compositionally biased region" description="Pro residues" evidence="1">
    <location>
        <begin position="260"/>
        <end position="271"/>
    </location>
</feature>
<dbReference type="Gene3D" id="3.40.50.980">
    <property type="match status" value="2"/>
</dbReference>
<protein>
    <submittedName>
        <fullName evidence="6">Amino acid adenylation domain-containing protein</fullName>
    </submittedName>
</protein>
<name>A0ABW1FBC6_9ACTN</name>
<evidence type="ECO:0000259" key="3">
    <source>
        <dbReference type="Pfam" id="PF00668"/>
    </source>
</evidence>
<dbReference type="InterPro" id="IPR020845">
    <property type="entry name" value="AMP-binding_CS"/>
</dbReference>
<evidence type="ECO:0000259" key="4">
    <source>
        <dbReference type="Pfam" id="PF00975"/>
    </source>
</evidence>
<evidence type="ECO:0000259" key="5">
    <source>
        <dbReference type="Pfam" id="PF13193"/>
    </source>
</evidence>
<dbReference type="Pfam" id="PF00668">
    <property type="entry name" value="Condensation"/>
    <property type="match status" value="1"/>
</dbReference>
<feature type="domain" description="AMP-binding enzyme C-terminal" evidence="5">
    <location>
        <begin position="1139"/>
        <end position="1214"/>
    </location>
</feature>
<evidence type="ECO:0000313" key="7">
    <source>
        <dbReference type="Proteomes" id="UP001596241"/>
    </source>
</evidence>
<feature type="region of interest" description="Disordered" evidence="1">
    <location>
        <begin position="248"/>
        <end position="274"/>
    </location>
</feature>
<accession>A0ABW1FBC6</accession>
<organism evidence="6 7">
    <name type="scientific">Streptomyces ramulosus</name>
    <dbReference type="NCBI Taxonomy" id="47762"/>
    <lineage>
        <taxon>Bacteria</taxon>
        <taxon>Bacillati</taxon>
        <taxon>Actinomycetota</taxon>
        <taxon>Actinomycetes</taxon>
        <taxon>Kitasatosporales</taxon>
        <taxon>Streptomycetaceae</taxon>
        <taxon>Streptomyces</taxon>
    </lineage>
</organism>
<dbReference type="Pfam" id="PF00501">
    <property type="entry name" value="AMP-binding"/>
    <property type="match status" value="1"/>
</dbReference>
<dbReference type="SUPFAM" id="SSF56801">
    <property type="entry name" value="Acetyl-CoA synthetase-like"/>
    <property type="match status" value="1"/>
</dbReference>
<gene>
    <name evidence="6" type="ORF">ACFP3M_00405</name>
</gene>
<feature type="domain" description="Thioesterase" evidence="4">
    <location>
        <begin position="18"/>
        <end position="240"/>
    </location>
</feature>
<reference evidence="7" key="1">
    <citation type="journal article" date="2019" name="Int. J. Syst. Evol. Microbiol.">
        <title>The Global Catalogue of Microorganisms (GCM) 10K type strain sequencing project: providing services to taxonomists for standard genome sequencing and annotation.</title>
        <authorList>
            <consortium name="The Broad Institute Genomics Platform"/>
            <consortium name="The Broad Institute Genome Sequencing Center for Infectious Disease"/>
            <person name="Wu L."/>
            <person name="Ma J."/>
        </authorList>
    </citation>
    <scope>NUCLEOTIDE SEQUENCE [LARGE SCALE GENOMIC DNA]</scope>
    <source>
        <strain evidence="7">CGMCC 1.15809</strain>
    </source>
</reference>
<dbReference type="EMBL" id="JBHSPW010000001">
    <property type="protein sequence ID" value="MFC5891290.1"/>
    <property type="molecule type" value="Genomic_DNA"/>
</dbReference>
<dbReference type="InterPro" id="IPR023213">
    <property type="entry name" value="CAT-like_dom_sf"/>
</dbReference>
<evidence type="ECO:0000313" key="6">
    <source>
        <dbReference type="EMBL" id="MFC5891290.1"/>
    </source>
</evidence>
<dbReference type="Gene3D" id="3.30.300.30">
    <property type="match status" value="1"/>
</dbReference>